<feature type="region of interest" description="Disordered" evidence="9">
    <location>
        <begin position="1"/>
        <end position="44"/>
    </location>
</feature>
<name>A0AAE0TTA8_9PEZI</name>
<dbReference type="InterPro" id="IPR057215">
    <property type="entry name" value="DUF7893"/>
</dbReference>
<evidence type="ECO:0000256" key="9">
    <source>
        <dbReference type="SAM" id="MobiDB-lite"/>
    </source>
</evidence>
<dbReference type="EC" id="2.1.1.37" evidence="2"/>
<dbReference type="GO" id="GO:0003886">
    <property type="term" value="F:DNA (cytosine-5-)-methyltransferase activity"/>
    <property type="evidence" value="ECO:0007669"/>
    <property type="project" value="UniProtKB-EC"/>
</dbReference>
<dbReference type="PROSITE" id="PS51679">
    <property type="entry name" value="SAM_MT_C5"/>
    <property type="match status" value="1"/>
</dbReference>
<dbReference type="GO" id="GO:0003682">
    <property type="term" value="F:chromatin binding"/>
    <property type="evidence" value="ECO:0007669"/>
    <property type="project" value="InterPro"/>
</dbReference>
<dbReference type="PRINTS" id="PR00105">
    <property type="entry name" value="C5METTRFRASE"/>
</dbReference>
<comment type="caution">
    <text evidence="11">The sequence shown here is derived from an EMBL/GenBank/DDBJ whole genome shotgun (WGS) entry which is preliminary data.</text>
</comment>
<keyword evidence="4 8" id="KW-0808">Transferase</keyword>
<dbReference type="GO" id="GO:0005634">
    <property type="term" value="C:nucleus"/>
    <property type="evidence" value="ECO:0007669"/>
    <property type="project" value="UniProtKB-SubCell"/>
</dbReference>
<evidence type="ECO:0000256" key="3">
    <source>
        <dbReference type="ARBA" id="ARBA00022603"/>
    </source>
</evidence>
<dbReference type="Pfam" id="PF25423">
    <property type="entry name" value="DUF7893"/>
    <property type="match status" value="1"/>
</dbReference>
<feature type="region of interest" description="Disordered" evidence="9">
    <location>
        <begin position="66"/>
        <end position="100"/>
    </location>
</feature>
<dbReference type="Pfam" id="PF00145">
    <property type="entry name" value="DNA_methylase"/>
    <property type="match status" value="1"/>
</dbReference>
<feature type="region of interest" description="Disordered" evidence="9">
    <location>
        <begin position="721"/>
        <end position="744"/>
    </location>
</feature>
<dbReference type="InterPro" id="IPR050390">
    <property type="entry name" value="C5-Methyltransferase"/>
</dbReference>
<keyword evidence="5 8" id="KW-0949">S-adenosyl-L-methionine</keyword>
<evidence type="ECO:0000313" key="11">
    <source>
        <dbReference type="EMBL" id="KAK3671748.1"/>
    </source>
</evidence>
<feature type="compositionally biased region" description="Polar residues" evidence="9">
    <location>
        <begin position="72"/>
        <end position="86"/>
    </location>
</feature>
<dbReference type="GO" id="GO:0032259">
    <property type="term" value="P:methylation"/>
    <property type="evidence" value="ECO:0007669"/>
    <property type="project" value="UniProtKB-KW"/>
</dbReference>
<feature type="active site" evidence="8">
    <location>
        <position position="835"/>
    </location>
</feature>
<dbReference type="Proteomes" id="UP001274830">
    <property type="component" value="Unassembled WGS sequence"/>
</dbReference>
<evidence type="ECO:0000259" key="10">
    <source>
        <dbReference type="PROSITE" id="PS51038"/>
    </source>
</evidence>
<proteinExistence type="inferred from homology"/>
<sequence length="1249" mass="139588">MRKRPRDRSGYDPNRYIPASQAAGVQRRTTRKPPRYRDGYNADDYVPASQVGVSVANTMYKRVRTDSDIPETPTQTIPKSGPSNSALHYKSSESTKRRKLSHIVCPGPAYPLSAYEGGDSHPPISSERDALKDLLKAHGELHAEALEPPEYVYCELGHFSIYKPDDVRGNARYRGELVTLDRLLRYGDGCETYVFDGILSCGQEQRWVQGVHFNVMAIAGYGEDSMDPAVEQSITIQSKLASHINVWYRLGVPSTEYTRFYQPFIWLVQFTRFFADYLLETECVTLDHFKRDGQFATWLRSVHGRDSRFAKWHADCGNLENFRTSVAANIGFLHKECYSIASVELGKHPIWSEVDPLRLDAIPARDSIHTKTVVTPFVRRCFQDMYFARKLVEIEVTNSEIRAKVQQLKARHQLTPWSHENGVGIAALPTPQSLSPGRSNSPDPLDVRAGDVVAIEPDVDGHWKSSDDVWYAYVQRVRQNEKSGEAVLDVLWLYRPSDTTLGAASNYPFPNELFLSDNCSCRKEAIPLHSVLAKVKLAWNVIDPSSATTLFVRRKFRTVHEDDHYSFETIDDADYTCLCSKPICAWDDCLAQYRLGDTVLVLLAGGTASPVDGVPSNDSNNETESEASIGRADFLEPAQIVNFDHATHRILIRLFVSRDIEEPAARKNELSFSDKYRRITPSSIARKCYMLVLGLDEHVPAPYDRNGAGDCYYLRSKPIDSDGERRPESIKLVSPPLNQGWDPRRPRPKLRGLGIFCGGGNFDRGLEDGGAVDFKYAVDWAEHALHSYRANARHADAKYYLGSVDDYLASAIQGAACDDVAGVGDLDVISAGSPCPGFSDLQTNKYSEQSLKNASMVASVLAYVDFYVPTYLILENVVSMTRSMGVDKKQNVFSQMLATLVAMGYQVQQFLMDAWTVGSSEQRSRLFIVASAPGVQPLPTPPHTHDHPASTEFRLRSLGRCANGLSFGTRRNDWTPFQCTTIADSCADLPSIGDAQVQLCPAFPDHRTPLNESGASRSRIALIPTRPAGQSLALAVAEGRISGGEPQAYFQRLGPLAKKIRSKSFSRVYADRLMPTVITVLCPRCAKTGRVLHWCEHRILTLMECRRAQGFPDDEVLVGSPFQQMKIIGNSVNRYVALALGMSLREAWSKTMTSNPLAASFASESSIPLETCTMPHESEAPLKKRIAMVVLPSQLDTKPKKQVKHVHRDRLEDNPVVLSSEQVQNIRKHGFDAMLQMLRSREHLDDEEE</sequence>
<dbReference type="InterPro" id="IPR001525">
    <property type="entry name" value="C5_MeTfrase"/>
</dbReference>
<evidence type="ECO:0000256" key="1">
    <source>
        <dbReference type="ARBA" id="ARBA00004123"/>
    </source>
</evidence>
<protein>
    <recommendedName>
        <fullName evidence="2">DNA (cytosine-5-)-methyltransferase</fullName>
        <ecNumber evidence="2">2.1.1.37</ecNumber>
    </recommendedName>
</protein>
<evidence type="ECO:0000256" key="2">
    <source>
        <dbReference type="ARBA" id="ARBA00011975"/>
    </source>
</evidence>
<dbReference type="PROSITE" id="PS51038">
    <property type="entry name" value="BAH"/>
    <property type="match status" value="1"/>
</dbReference>
<dbReference type="PANTHER" id="PTHR10629">
    <property type="entry name" value="CYTOSINE-SPECIFIC METHYLTRANSFERASE"/>
    <property type="match status" value="1"/>
</dbReference>
<feature type="domain" description="BAH" evidence="10">
    <location>
        <begin position="445"/>
        <end position="582"/>
    </location>
</feature>
<dbReference type="EMBL" id="JAUTXT010000039">
    <property type="protein sequence ID" value="KAK3671748.1"/>
    <property type="molecule type" value="Genomic_DNA"/>
</dbReference>
<comment type="subcellular location">
    <subcellularLocation>
        <location evidence="1">Nucleus</location>
    </subcellularLocation>
</comment>
<evidence type="ECO:0000256" key="6">
    <source>
        <dbReference type="ARBA" id="ARBA00023125"/>
    </source>
</evidence>
<keyword evidence="12" id="KW-1185">Reference proteome</keyword>
<dbReference type="InterPro" id="IPR001025">
    <property type="entry name" value="BAH_dom"/>
</dbReference>
<dbReference type="SUPFAM" id="SSF53335">
    <property type="entry name" value="S-adenosyl-L-methionine-dependent methyltransferases"/>
    <property type="match status" value="1"/>
</dbReference>
<evidence type="ECO:0000256" key="5">
    <source>
        <dbReference type="ARBA" id="ARBA00022691"/>
    </source>
</evidence>
<dbReference type="Gene3D" id="2.30.30.490">
    <property type="match status" value="1"/>
</dbReference>
<evidence type="ECO:0000256" key="8">
    <source>
        <dbReference type="PROSITE-ProRule" id="PRU01016"/>
    </source>
</evidence>
<keyword evidence="6" id="KW-0238">DNA-binding</keyword>
<reference evidence="11" key="1">
    <citation type="submission" date="2023-07" db="EMBL/GenBank/DDBJ databases">
        <title>Black Yeasts Isolated from many extreme environments.</title>
        <authorList>
            <person name="Coleine C."/>
            <person name="Stajich J.E."/>
            <person name="Selbmann L."/>
        </authorList>
    </citation>
    <scope>NUCLEOTIDE SEQUENCE</scope>
    <source>
        <strain evidence="11">CCFEE 5485</strain>
    </source>
</reference>
<keyword evidence="7" id="KW-0539">Nucleus</keyword>
<accession>A0AAE0TTA8</accession>
<gene>
    <name evidence="11" type="ORF">LTR78_008293</name>
</gene>
<evidence type="ECO:0000256" key="4">
    <source>
        <dbReference type="ARBA" id="ARBA00022679"/>
    </source>
</evidence>
<dbReference type="InterPro" id="IPR029063">
    <property type="entry name" value="SAM-dependent_MTases_sf"/>
</dbReference>
<dbReference type="InterPro" id="IPR043151">
    <property type="entry name" value="BAH_sf"/>
</dbReference>
<dbReference type="Gene3D" id="3.90.120.10">
    <property type="entry name" value="DNA Methylase, subunit A, domain 2"/>
    <property type="match status" value="1"/>
</dbReference>
<keyword evidence="3 8" id="KW-0489">Methyltransferase</keyword>
<dbReference type="AlphaFoldDB" id="A0AAE0TTA8"/>
<evidence type="ECO:0000313" key="12">
    <source>
        <dbReference type="Proteomes" id="UP001274830"/>
    </source>
</evidence>
<evidence type="ECO:0000256" key="7">
    <source>
        <dbReference type="ARBA" id="ARBA00023242"/>
    </source>
</evidence>
<dbReference type="Gene3D" id="3.40.50.150">
    <property type="entry name" value="Vaccinia Virus protein VP39"/>
    <property type="match status" value="1"/>
</dbReference>
<organism evidence="11 12">
    <name type="scientific">Recurvomyces mirabilis</name>
    <dbReference type="NCBI Taxonomy" id="574656"/>
    <lineage>
        <taxon>Eukaryota</taxon>
        <taxon>Fungi</taxon>
        <taxon>Dikarya</taxon>
        <taxon>Ascomycota</taxon>
        <taxon>Pezizomycotina</taxon>
        <taxon>Dothideomycetes</taxon>
        <taxon>Dothideomycetidae</taxon>
        <taxon>Mycosphaerellales</taxon>
        <taxon>Teratosphaeriaceae</taxon>
        <taxon>Recurvomyces</taxon>
    </lineage>
</organism>
<dbReference type="GO" id="GO:0044027">
    <property type="term" value="P:negative regulation of gene expression via chromosomal CpG island methylation"/>
    <property type="evidence" value="ECO:0007669"/>
    <property type="project" value="TreeGrafter"/>
</dbReference>
<dbReference type="GO" id="GO:0003677">
    <property type="term" value="F:DNA binding"/>
    <property type="evidence" value="ECO:0007669"/>
    <property type="project" value="UniProtKB-KW"/>
</dbReference>
<dbReference type="PROSITE" id="PS00094">
    <property type="entry name" value="C5_MTASE_1"/>
    <property type="match status" value="1"/>
</dbReference>
<dbReference type="PANTHER" id="PTHR10629:SF54">
    <property type="entry name" value="DNA METHYLTRANSFERASE DIM-2"/>
    <property type="match status" value="1"/>
</dbReference>
<comment type="similarity">
    <text evidence="8">Belongs to the class I-like SAM-binding methyltransferase superfamily. C5-methyltransferase family.</text>
</comment>
<dbReference type="InterPro" id="IPR018117">
    <property type="entry name" value="C5_DNA_meth_AS"/>
</dbReference>